<feature type="signal peptide" evidence="1">
    <location>
        <begin position="1"/>
        <end position="18"/>
    </location>
</feature>
<protein>
    <recommendedName>
        <fullName evidence="6">Secreted protein</fullName>
    </recommendedName>
</protein>
<evidence type="ECO:0000313" key="2">
    <source>
        <dbReference type="EMBL" id="CAE8623211.1"/>
    </source>
</evidence>
<gene>
    <name evidence="2" type="ORF">PGLA1383_LOCUS40505</name>
    <name evidence="3" type="ORF">PGLA2088_LOCUS5324</name>
</gene>
<dbReference type="Proteomes" id="UP000654075">
    <property type="component" value="Unassembled WGS sequence"/>
</dbReference>
<organism evidence="3 4">
    <name type="scientific">Polarella glacialis</name>
    <name type="common">Dinoflagellate</name>
    <dbReference type="NCBI Taxonomy" id="89957"/>
    <lineage>
        <taxon>Eukaryota</taxon>
        <taxon>Sar</taxon>
        <taxon>Alveolata</taxon>
        <taxon>Dinophyceae</taxon>
        <taxon>Suessiales</taxon>
        <taxon>Suessiaceae</taxon>
        <taxon>Polarella</taxon>
    </lineage>
</organism>
<feature type="chain" id="PRO_5036408893" description="Secreted protein" evidence="1">
    <location>
        <begin position="19"/>
        <end position="135"/>
    </location>
</feature>
<dbReference type="AlphaFoldDB" id="A0A813I7G6"/>
<evidence type="ECO:0000313" key="4">
    <source>
        <dbReference type="Proteomes" id="UP000626109"/>
    </source>
</evidence>
<evidence type="ECO:0000313" key="3">
    <source>
        <dbReference type="EMBL" id="CAE8647020.1"/>
    </source>
</evidence>
<evidence type="ECO:0000256" key="1">
    <source>
        <dbReference type="SAM" id="SignalP"/>
    </source>
</evidence>
<proteinExistence type="predicted"/>
<keyword evidence="1" id="KW-0732">Signal</keyword>
<dbReference type="EMBL" id="CAJNNV010028129">
    <property type="protein sequence ID" value="CAE8623211.1"/>
    <property type="molecule type" value="Genomic_DNA"/>
</dbReference>
<evidence type="ECO:0008006" key="6">
    <source>
        <dbReference type="Google" id="ProtNLM"/>
    </source>
</evidence>
<keyword evidence="5" id="KW-1185">Reference proteome</keyword>
<dbReference type="EMBL" id="CAJNNW010005027">
    <property type="protein sequence ID" value="CAE8647020.1"/>
    <property type="molecule type" value="Genomic_DNA"/>
</dbReference>
<dbReference type="Proteomes" id="UP000626109">
    <property type="component" value="Unassembled WGS sequence"/>
</dbReference>
<sequence>MLSDVWYLLLLLHGAACAADRMGHVLTVSQWPPPTPFFISKFVRPQRHLLLGAHGCPKPGSWIASVLVFVGQTLRYIIFYPAACPPRCLQAVMFLCACQLVGEFARPGWDVKIACWFLCERESTDPEIGRMLLVA</sequence>
<evidence type="ECO:0000313" key="5">
    <source>
        <dbReference type="Proteomes" id="UP000654075"/>
    </source>
</evidence>
<reference evidence="3" key="1">
    <citation type="submission" date="2021-02" db="EMBL/GenBank/DDBJ databases">
        <authorList>
            <person name="Dougan E. K."/>
            <person name="Rhodes N."/>
            <person name="Thang M."/>
            <person name="Chan C."/>
        </authorList>
    </citation>
    <scope>NUCLEOTIDE SEQUENCE</scope>
</reference>
<accession>A0A813I7G6</accession>
<name>A0A813I7G6_POLGL</name>
<comment type="caution">
    <text evidence="3">The sequence shown here is derived from an EMBL/GenBank/DDBJ whole genome shotgun (WGS) entry which is preliminary data.</text>
</comment>